<dbReference type="Gene3D" id="3.30.565.10">
    <property type="entry name" value="Histidine kinase-like ATPase, C-terminal domain"/>
    <property type="match status" value="1"/>
</dbReference>
<keyword evidence="2" id="KW-0723">Serine/threonine-protein kinase</keyword>
<gene>
    <name evidence="2" type="ordered locus">Tery_0922</name>
</gene>
<protein>
    <submittedName>
        <fullName evidence="2">Putative anti-sigma regulatory factor, serine/threonine protein kinase</fullName>
    </submittedName>
</protein>
<evidence type="ECO:0000259" key="1">
    <source>
        <dbReference type="Pfam" id="PF13581"/>
    </source>
</evidence>
<dbReference type="SUPFAM" id="SSF55874">
    <property type="entry name" value="ATPase domain of HSP90 chaperone/DNA topoisomerase II/histidine kinase"/>
    <property type="match status" value="1"/>
</dbReference>
<keyword evidence="2" id="KW-0418">Kinase</keyword>
<accession>Q117K4</accession>
<dbReference type="STRING" id="203124.Tery_0922"/>
<dbReference type="OrthoDB" id="424943at2"/>
<dbReference type="EMBL" id="CP000393">
    <property type="protein sequence ID" value="ABG50320.1"/>
    <property type="molecule type" value="Genomic_DNA"/>
</dbReference>
<dbReference type="eggNOG" id="COG2172">
    <property type="taxonomic scope" value="Bacteria"/>
</dbReference>
<dbReference type="HOGENOM" id="CLU_090336_16_0_3"/>
<dbReference type="RefSeq" id="WP_011610711.1">
    <property type="nucleotide sequence ID" value="NC_008312.1"/>
</dbReference>
<evidence type="ECO:0000313" key="2">
    <source>
        <dbReference type="EMBL" id="ABG50320.1"/>
    </source>
</evidence>
<sequence length="148" mass="17495">MATVKRSDRLPMLRKAYLQVCSDLKENEKVLSWFEQLYQVTIPQTIWLQCELTLAEGFTNATRHAHKYLPRETPIDIEITMYTNYLQIRIWDYGQPFDLIEWLKAQPDPDIFASGGRGIRLMYAIADHISYTRTSDNRNCLLISKDYW</sequence>
<organism evidence="2">
    <name type="scientific">Trichodesmium erythraeum (strain IMS101)</name>
    <dbReference type="NCBI Taxonomy" id="203124"/>
    <lineage>
        <taxon>Bacteria</taxon>
        <taxon>Bacillati</taxon>
        <taxon>Cyanobacteriota</taxon>
        <taxon>Cyanophyceae</taxon>
        <taxon>Oscillatoriophycideae</taxon>
        <taxon>Oscillatoriales</taxon>
        <taxon>Microcoleaceae</taxon>
        <taxon>Trichodesmium</taxon>
    </lineage>
</organism>
<dbReference type="KEGG" id="ter:Tery_0922"/>
<feature type="domain" description="Histidine kinase/HSP90-like ATPase" evidence="1">
    <location>
        <begin position="28"/>
        <end position="145"/>
    </location>
</feature>
<name>Q117K4_TRIEI</name>
<reference evidence="2" key="1">
    <citation type="submission" date="2006-06" db="EMBL/GenBank/DDBJ databases">
        <title>Complete sequence of Trichodesmium erythraeum IMS101.</title>
        <authorList>
            <consortium name="US DOE Joint Genome Institute"/>
            <person name="Copeland A."/>
            <person name="Lucas S."/>
            <person name="Lapidus A."/>
            <person name="Barry K."/>
            <person name="Detter J.C."/>
            <person name="Glavina del Rio T."/>
            <person name="Hammon N."/>
            <person name="Israni S."/>
            <person name="Dalin E."/>
            <person name="Tice H."/>
            <person name="Pitluck S."/>
            <person name="Kiss H."/>
            <person name="Munk A.C."/>
            <person name="Brettin T."/>
            <person name="Bruce D."/>
            <person name="Han C."/>
            <person name="Tapia R."/>
            <person name="Gilna P."/>
            <person name="Schmutz J."/>
            <person name="Larimer F."/>
            <person name="Land M."/>
            <person name="Hauser L."/>
            <person name="Kyrpides N."/>
            <person name="Kim E."/>
            <person name="Richardson P."/>
        </authorList>
    </citation>
    <scope>NUCLEOTIDE SEQUENCE [LARGE SCALE GENOMIC DNA]</scope>
    <source>
        <strain evidence="2">IMS101</strain>
    </source>
</reference>
<keyword evidence="2" id="KW-0808">Transferase</keyword>
<dbReference type="AlphaFoldDB" id="Q117K4"/>
<dbReference type="InterPro" id="IPR036890">
    <property type="entry name" value="HATPase_C_sf"/>
</dbReference>
<dbReference type="GO" id="GO:0004674">
    <property type="term" value="F:protein serine/threonine kinase activity"/>
    <property type="evidence" value="ECO:0007669"/>
    <property type="project" value="UniProtKB-KW"/>
</dbReference>
<dbReference type="CDD" id="cd16936">
    <property type="entry name" value="HATPase_RsbW-like"/>
    <property type="match status" value="1"/>
</dbReference>
<dbReference type="InterPro" id="IPR003594">
    <property type="entry name" value="HATPase_dom"/>
</dbReference>
<proteinExistence type="predicted"/>
<dbReference type="Pfam" id="PF13581">
    <property type="entry name" value="HATPase_c_2"/>
    <property type="match status" value="1"/>
</dbReference>